<dbReference type="EMBL" id="MT144065">
    <property type="protein sequence ID" value="QJA47956.1"/>
    <property type="molecule type" value="Genomic_DNA"/>
</dbReference>
<accession>A0A6H1ZJ51</accession>
<reference evidence="2" key="1">
    <citation type="submission" date="2020-03" db="EMBL/GenBank/DDBJ databases">
        <title>The deep terrestrial virosphere.</title>
        <authorList>
            <person name="Holmfeldt K."/>
            <person name="Nilsson E."/>
            <person name="Simone D."/>
            <person name="Lopez-Fernandez M."/>
            <person name="Wu X."/>
            <person name="de Brujin I."/>
            <person name="Lundin D."/>
            <person name="Andersson A."/>
            <person name="Bertilsson S."/>
            <person name="Dopson M."/>
        </authorList>
    </citation>
    <scope>NUCLEOTIDE SEQUENCE</scope>
    <source>
        <strain evidence="2">TM448A00780</strain>
    </source>
</reference>
<feature type="region of interest" description="Disordered" evidence="1">
    <location>
        <begin position="1"/>
        <end position="20"/>
    </location>
</feature>
<dbReference type="AlphaFoldDB" id="A0A6H1ZJ51"/>
<organism evidence="2">
    <name type="scientific">viral metagenome</name>
    <dbReference type="NCBI Taxonomy" id="1070528"/>
    <lineage>
        <taxon>unclassified sequences</taxon>
        <taxon>metagenomes</taxon>
        <taxon>organismal metagenomes</taxon>
    </lineage>
</organism>
<protein>
    <submittedName>
        <fullName evidence="2">Uncharacterized protein</fullName>
    </submittedName>
</protein>
<gene>
    <name evidence="2" type="ORF">TM448A00780_0007</name>
</gene>
<evidence type="ECO:0000256" key="1">
    <source>
        <dbReference type="SAM" id="MobiDB-lite"/>
    </source>
</evidence>
<name>A0A6H1ZJ51_9ZZZZ</name>
<proteinExistence type="predicted"/>
<sequence length="61" mass="7004">MPLSKARQAERMREYRKRNRYNVIPNTETSVIPNKANTSVIPKQQGVIPDDTFIPFDADGK</sequence>
<evidence type="ECO:0000313" key="2">
    <source>
        <dbReference type="EMBL" id="QJA47956.1"/>
    </source>
</evidence>